<keyword evidence="2" id="KW-0560">Oxidoreductase</keyword>
<evidence type="ECO:0000256" key="1">
    <source>
        <dbReference type="ARBA" id="ARBA00006484"/>
    </source>
</evidence>
<dbReference type="Gene3D" id="3.40.50.720">
    <property type="entry name" value="NAD(P)-binding Rossmann-like Domain"/>
    <property type="match status" value="1"/>
</dbReference>
<sequence length="295" mass="31815">MTFNKRSTADQVTEDLDLSGQVAVITGVNSGLGLETMRVLAARGAHIIGLARTLEKANEACAGIDGETTPLACELSDLASVRECGLAIKAMGVPIDMLILNAGIMAPRELTLANGVEMQFATNHLGHFLLLQHLLEPVKQAKGRIVILSSAAHMTSNRRGIDFDNLDAGLGYDAWRFYGQSKLANLMTAKALVKRLEGTGVTANALHPGIIRTNLGRDAGGFLIRFISIFAGLIEKTIPQGSATQCYVAAHPDLDGVTGEYFSDCKRASYSKHADNEELVERLWQESEKMVAEYL</sequence>
<proteinExistence type="inferred from homology"/>
<keyword evidence="4" id="KW-1185">Reference proteome</keyword>
<dbReference type="Proteomes" id="UP001143362">
    <property type="component" value="Unassembled WGS sequence"/>
</dbReference>
<reference evidence="3" key="1">
    <citation type="submission" date="2019-02" db="EMBL/GenBank/DDBJ databases">
        <authorList>
            <person name="Li S.-H."/>
        </authorList>
    </citation>
    <scope>NUCLEOTIDE SEQUENCE</scope>
    <source>
        <strain evidence="3">IMCC14734</strain>
    </source>
</reference>
<dbReference type="InterPro" id="IPR002347">
    <property type="entry name" value="SDR_fam"/>
</dbReference>
<dbReference type="RefSeq" id="WP_279244910.1">
    <property type="nucleotide sequence ID" value="NZ_SHNN01000002.1"/>
</dbReference>
<evidence type="ECO:0000313" key="3">
    <source>
        <dbReference type="EMBL" id="MCX2980893.1"/>
    </source>
</evidence>
<evidence type="ECO:0000313" key="4">
    <source>
        <dbReference type="Proteomes" id="UP001143362"/>
    </source>
</evidence>
<dbReference type="PANTHER" id="PTHR24320">
    <property type="entry name" value="RETINOL DEHYDROGENASE"/>
    <property type="match status" value="1"/>
</dbReference>
<name>A0ABT3TF05_9GAMM</name>
<dbReference type="PANTHER" id="PTHR24320:SF227">
    <property type="entry name" value="RETINOL DEHYDROGENASE 11"/>
    <property type="match status" value="1"/>
</dbReference>
<protein>
    <submittedName>
        <fullName evidence="3">SDR family oxidoreductase</fullName>
    </submittedName>
</protein>
<organism evidence="3 4">
    <name type="scientific">Candidatus Litorirhabdus singularis</name>
    <dbReference type="NCBI Taxonomy" id="2518993"/>
    <lineage>
        <taxon>Bacteria</taxon>
        <taxon>Pseudomonadati</taxon>
        <taxon>Pseudomonadota</taxon>
        <taxon>Gammaproteobacteria</taxon>
        <taxon>Cellvibrionales</taxon>
        <taxon>Halieaceae</taxon>
        <taxon>Candidatus Litorirhabdus</taxon>
    </lineage>
</organism>
<dbReference type="EMBL" id="SHNN01000002">
    <property type="protein sequence ID" value="MCX2980893.1"/>
    <property type="molecule type" value="Genomic_DNA"/>
</dbReference>
<dbReference type="SUPFAM" id="SSF51735">
    <property type="entry name" value="NAD(P)-binding Rossmann-fold domains"/>
    <property type="match status" value="1"/>
</dbReference>
<comment type="similarity">
    <text evidence="1">Belongs to the short-chain dehydrogenases/reductases (SDR) family.</text>
</comment>
<dbReference type="PRINTS" id="PR00081">
    <property type="entry name" value="GDHRDH"/>
</dbReference>
<evidence type="ECO:0000256" key="2">
    <source>
        <dbReference type="ARBA" id="ARBA00023002"/>
    </source>
</evidence>
<gene>
    <name evidence="3" type="ORF">EYC98_08450</name>
</gene>
<dbReference type="InterPro" id="IPR036291">
    <property type="entry name" value="NAD(P)-bd_dom_sf"/>
</dbReference>
<accession>A0ABT3TF05</accession>
<dbReference type="Pfam" id="PF00106">
    <property type="entry name" value="adh_short"/>
    <property type="match status" value="1"/>
</dbReference>
<dbReference type="CDD" id="cd05327">
    <property type="entry name" value="retinol-DH_like_SDR_c_like"/>
    <property type="match status" value="1"/>
</dbReference>
<comment type="caution">
    <text evidence="3">The sequence shown here is derived from an EMBL/GenBank/DDBJ whole genome shotgun (WGS) entry which is preliminary data.</text>
</comment>